<feature type="region of interest" description="Disordered" evidence="1">
    <location>
        <begin position="1"/>
        <end position="137"/>
    </location>
</feature>
<accession>A0A8H3LIR1</accession>
<comment type="caution">
    <text evidence="2">The sequence shown here is derived from an EMBL/GenBank/DDBJ whole genome shotgun (WGS) entry which is preliminary data.</text>
</comment>
<evidence type="ECO:0000313" key="2">
    <source>
        <dbReference type="EMBL" id="GES87759.1"/>
    </source>
</evidence>
<name>A0A8H3LIR1_9GLOM</name>
<gene>
    <name evidence="2" type="ORF">RCL2_001474100</name>
</gene>
<feature type="compositionally biased region" description="Basic and acidic residues" evidence="1">
    <location>
        <begin position="1"/>
        <end position="14"/>
    </location>
</feature>
<feature type="compositionally biased region" description="Basic and acidic residues" evidence="1">
    <location>
        <begin position="68"/>
        <end position="94"/>
    </location>
</feature>
<reference evidence="2" key="1">
    <citation type="submission" date="2019-10" db="EMBL/GenBank/DDBJ databases">
        <title>Conservation and host-specific expression of non-tandemly repeated heterogenous ribosome RNA gene in arbuscular mycorrhizal fungi.</title>
        <authorList>
            <person name="Maeda T."/>
            <person name="Kobayashi Y."/>
            <person name="Nakagawa T."/>
            <person name="Ezawa T."/>
            <person name="Yamaguchi K."/>
            <person name="Bino T."/>
            <person name="Nishimoto Y."/>
            <person name="Shigenobu S."/>
            <person name="Kawaguchi M."/>
        </authorList>
    </citation>
    <scope>NUCLEOTIDE SEQUENCE</scope>
    <source>
        <strain evidence="2">HR1</strain>
    </source>
</reference>
<dbReference type="EMBL" id="BLAL01000169">
    <property type="protein sequence ID" value="GES87759.1"/>
    <property type="molecule type" value="Genomic_DNA"/>
</dbReference>
<feature type="compositionally biased region" description="Basic and acidic residues" evidence="1">
    <location>
        <begin position="33"/>
        <end position="57"/>
    </location>
</feature>
<dbReference type="Proteomes" id="UP000615446">
    <property type="component" value="Unassembled WGS sequence"/>
</dbReference>
<feature type="compositionally biased region" description="Basic and acidic residues" evidence="1">
    <location>
        <begin position="103"/>
        <end position="118"/>
    </location>
</feature>
<organism evidence="2 3">
    <name type="scientific">Rhizophagus clarus</name>
    <dbReference type="NCBI Taxonomy" id="94130"/>
    <lineage>
        <taxon>Eukaryota</taxon>
        <taxon>Fungi</taxon>
        <taxon>Fungi incertae sedis</taxon>
        <taxon>Mucoromycota</taxon>
        <taxon>Glomeromycotina</taxon>
        <taxon>Glomeromycetes</taxon>
        <taxon>Glomerales</taxon>
        <taxon>Glomeraceae</taxon>
        <taxon>Rhizophagus</taxon>
    </lineage>
</organism>
<evidence type="ECO:0000313" key="3">
    <source>
        <dbReference type="Proteomes" id="UP000615446"/>
    </source>
</evidence>
<sequence>MTKRREVTEKDKATKAAKTTKTIRTYVANSSRDYNKERDKRREEGSEHEQDNLHGQDVDIGEDMLPEQEERNIEKERRENEKKEMERRDKERREKERRKKERREKERRERDNREKDKEQEENENDESESEEEIPDNYRLIDEEMKCLFLRTRNPPDHAFDKITQKIFGHDAYQSVAKSINERYHKSFSDYRYQLKNVLSTLVKEFRQIVESGYTESSDPTDEEVNNFISPIDFTKLSETSLDKLIEFSRKCFKIVWVETESANTKEKVKELDVITEDLEIPSRSGRNIASSLKLHFFS</sequence>
<protein>
    <submittedName>
        <fullName evidence="2">Protein split ends isoform X2</fullName>
    </submittedName>
</protein>
<feature type="compositionally biased region" description="Acidic residues" evidence="1">
    <location>
        <begin position="119"/>
        <end position="134"/>
    </location>
</feature>
<evidence type="ECO:0000256" key="1">
    <source>
        <dbReference type="SAM" id="MobiDB-lite"/>
    </source>
</evidence>
<proteinExistence type="predicted"/>
<dbReference type="AlphaFoldDB" id="A0A8H3LIR1"/>